<keyword evidence="5" id="KW-0274">FAD</keyword>
<sequence length="369" mass="40177">MSNAVPRFHDLTVSRIHPEAAGSVAVSLHIPPELRDTFAFEPGQFLTLRTTIGGQDVRRSYSISSPRSLLTQQGELTLGIRPVEGGVFSNWAATELKAGDALRVMPPDGRFTVHKPRALHRVGFAAGSGITPILSIMASTLEESADSQFTLVFGNRRMASVMFNEALQDLKDRYPGRLTLIHVLSRQAQEVPLLEGRIDGDKVRAIIAALLPVGSMDEVFICGPDAMIEATQQALLDAGVRPDRVHTERFTSPTLEALPADQRQAAVLGHPAVRTDGEVALTVVLDGKPHQLRMGKDEHVLDVALNAGLDLPWSCRGGVCCTCRAKVVEGAVTMDKNFTLEPWETDKGFVLSCQARPTTDRLVVSYDER</sequence>
<dbReference type="InterPro" id="IPR039261">
    <property type="entry name" value="FNR_nucleotide-bd"/>
</dbReference>
<dbReference type="RefSeq" id="WP_177132278.1">
    <property type="nucleotide sequence ID" value="NZ_VYGV01000001.1"/>
</dbReference>
<dbReference type="Pfam" id="PF00175">
    <property type="entry name" value="NAD_binding_1"/>
    <property type="match status" value="1"/>
</dbReference>
<evidence type="ECO:0000256" key="2">
    <source>
        <dbReference type="ARBA" id="ARBA00022630"/>
    </source>
</evidence>
<dbReference type="PRINTS" id="PR00371">
    <property type="entry name" value="FPNCR"/>
</dbReference>
<dbReference type="Gene3D" id="3.10.20.30">
    <property type="match status" value="1"/>
</dbReference>
<organism evidence="12 13">
    <name type="scientific">Hydrogenophaga aromaticivorans</name>
    <dbReference type="NCBI Taxonomy" id="2610898"/>
    <lineage>
        <taxon>Bacteria</taxon>
        <taxon>Pseudomonadati</taxon>
        <taxon>Pseudomonadota</taxon>
        <taxon>Betaproteobacteria</taxon>
        <taxon>Burkholderiales</taxon>
        <taxon>Comamonadaceae</taxon>
        <taxon>Hydrogenophaga</taxon>
    </lineage>
</organism>
<dbReference type="PROSITE" id="PS51085">
    <property type="entry name" value="2FE2S_FER_2"/>
    <property type="match status" value="1"/>
</dbReference>
<dbReference type="InterPro" id="IPR017927">
    <property type="entry name" value="FAD-bd_FR_type"/>
</dbReference>
<dbReference type="SUPFAM" id="SSF52343">
    <property type="entry name" value="Ferredoxin reductase-like, C-terminal NADP-linked domain"/>
    <property type="match status" value="1"/>
</dbReference>
<comment type="caution">
    <text evidence="12">The sequence shown here is derived from an EMBL/GenBank/DDBJ whole genome shotgun (WGS) entry which is preliminary data.</text>
</comment>
<keyword evidence="7" id="KW-0408">Iron</keyword>
<keyword evidence="13" id="KW-1185">Reference proteome</keyword>
<keyword evidence="2" id="KW-0285">Flavoprotein</keyword>
<dbReference type="InterPro" id="IPR008333">
    <property type="entry name" value="Cbr1-like_FAD-bd_dom"/>
</dbReference>
<dbReference type="Pfam" id="PF00970">
    <property type="entry name" value="FAD_binding_6"/>
    <property type="match status" value="1"/>
</dbReference>
<dbReference type="PROSITE" id="PS51384">
    <property type="entry name" value="FAD_FR"/>
    <property type="match status" value="1"/>
</dbReference>
<dbReference type="CDD" id="cd00207">
    <property type="entry name" value="fer2"/>
    <property type="match status" value="1"/>
</dbReference>
<evidence type="ECO:0000256" key="4">
    <source>
        <dbReference type="ARBA" id="ARBA00022723"/>
    </source>
</evidence>
<evidence type="ECO:0000259" key="11">
    <source>
        <dbReference type="PROSITE" id="PS51384"/>
    </source>
</evidence>
<dbReference type="InterPro" id="IPR036010">
    <property type="entry name" value="2Fe-2S_ferredoxin-like_sf"/>
</dbReference>
<dbReference type="Gene3D" id="2.40.30.10">
    <property type="entry name" value="Translation factors"/>
    <property type="match status" value="1"/>
</dbReference>
<keyword evidence="3" id="KW-0001">2Fe-2S</keyword>
<evidence type="ECO:0000313" key="13">
    <source>
        <dbReference type="Proteomes" id="UP000545507"/>
    </source>
</evidence>
<dbReference type="SUPFAM" id="SSF54292">
    <property type="entry name" value="2Fe-2S ferredoxin-like"/>
    <property type="match status" value="1"/>
</dbReference>
<dbReference type="EMBL" id="VYGV01000001">
    <property type="protein sequence ID" value="NWF43794.1"/>
    <property type="molecule type" value="Genomic_DNA"/>
</dbReference>
<dbReference type="InterPro" id="IPR012675">
    <property type="entry name" value="Beta-grasp_dom_sf"/>
</dbReference>
<dbReference type="AlphaFoldDB" id="A0A7Y8GTG0"/>
<dbReference type="GO" id="GO:0046872">
    <property type="term" value="F:metal ion binding"/>
    <property type="evidence" value="ECO:0007669"/>
    <property type="project" value="UniProtKB-KW"/>
</dbReference>
<evidence type="ECO:0000259" key="10">
    <source>
        <dbReference type="PROSITE" id="PS51085"/>
    </source>
</evidence>
<proteinExistence type="predicted"/>
<accession>A0A7Y8GTG0</accession>
<evidence type="ECO:0000256" key="8">
    <source>
        <dbReference type="ARBA" id="ARBA00023014"/>
    </source>
</evidence>
<keyword evidence="8" id="KW-0411">Iron-sulfur</keyword>
<evidence type="ECO:0000256" key="3">
    <source>
        <dbReference type="ARBA" id="ARBA00022714"/>
    </source>
</evidence>
<dbReference type="PANTHER" id="PTHR47354">
    <property type="entry name" value="NADH OXIDOREDUCTASE HCR"/>
    <property type="match status" value="1"/>
</dbReference>
<dbReference type="PANTHER" id="PTHR47354:SF8">
    <property type="entry name" value="1,2-PHENYLACETYL-COA EPOXIDASE, SUBUNIT E"/>
    <property type="match status" value="1"/>
</dbReference>
<keyword evidence="6" id="KW-0560">Oxidoreductase</keyword>
<dbReference type="CDD" id="cd06214">
    <property type="entry name" value="PA_degradation_oxidoreductase_like"/>
    <property type="match status" value="1"/>
</dbReference>
<dbReference type="Pfam" id="PF00111">
    <property type="entry name" value="Fer2"/>
    <property type="match status" value="1"/>
</dbReference>
<dbReference type="Proteomes" id="UP000545507">
    <property type="component" value="Unassembled WGS sequence"/>
</dbReference>
<dbReference type="InterPro" id="IPR001433">
    <property type="entry name" value="OxRdtase_FAD/NAD-bd"/>
</dbReference>
<evidence type="ECO:0000256" key="9">
    <source>
        <dbReference type="ARBA" id="ARBA00034078"/>
    </source>
</evidence>
<protein>
    <submittedName>
        <fullName evidence="12">2Fe-2S iron-sulfur cluster binding domain-containing protein</fullName>
    </submittedName>
</protein>
<feature type="domain" description="2Fe-2S ferredoxin-type" evidence="10">
    <location>
        <begin position="279"/>
        <end position="369"/>
    </location>
</feature>
<dbReference type="Gene3D" id="3.40.50.80">
    <property type="entry name" value="Nucleotide-binding domain of ferredoxin-NADP reductase (FNR) module"/>
    <property type="match status" value="1"/>
</dbReference>
<evidence type="ECO:0000256" key="7">
    <source>
        <dbReference type="ARBA" id="ARBA00023004"/>
    </source>
</evidence>
<dbReference type="InterPro" id="IPR001041">
    <property type="entry name" value="2Fe-2S_ferredoxin-type"/>
</dbReference>
<name>A0A7Y8GTG0_9BURK</name>
<dbReference type="GO" id="GO:0050660">
    <property type="term" value="F:flavin adenine dinucleotide binding"/>
    <property type="evidence" value="ECO:0007669"/>
    <property type="project" value="TreeGrafter"/>
</dbReference>
<dbReference type="SUPFAM" id="SSF63380">
    <property type="entry name" value="Riboflavin synthase domain-like"/>
    <property type="match status" value="1"/>
</dbReference>
<reference evidence="12 13" key="1">
    <citation type="submission" date="2019-09" db="EMBL/GenBank/DDBJ databases">
        <title>Hydrogenophaga aromatica sp. nov., isolated from a para-xylene-degrading enrichment culture.</title>
        <authorList>
            <person name="Tancsics A."/>
            <person name="Banerjee S."/>
        </authorList>
    </citation>
    <scope>NUCLEOTIDE SEQUENCE [LARGE SCALE GENOMIC DNA]</scope>
    <source>
        <strain evidence="12 13">D2P1</strain>
    </source>
</reference>
<dbReference type="GO" id="GO:0016491">
    <property type="term" value="F:oxidoreductase activity"/>
    <property type="evidence" value="ECO:0007669"/>
    <property type="project" value="UniProtKB-KW"/>
</dbReference>
<comment type="cofactor">
    <cofactor evidence="9">
        <name>[2Fe-2S] cluster</name>
        <dbReference type="ChEBI" id="CHEBI:190135"/>
    </cofactor>
</comment>
<evidence type="ECO:0000256" key="1">
    <source>
        <dbReference type="ARBA" id="ARBA00001974"/>
    </source>
</evidence>
<evidence type="ECO:0000256" key="6">
    <source>
        <dbReference type="ARBA" id="ARBA00023002"/>
    </source>
</evidence>
<dbReference type="PRINTS" id="PR00410">
    <property type="entry name" value="PHEHYDRXLASE"/>
</dbReference>
<evidence type="ECO:0000313" key="12">
    <source>
        <dbReference type="EMBL" id="NWF43794.1"/>
    </source>
</evidence>
<dbReference type="InterPro" id="IPR017938">
    <property type="entry name" value="Riboflavin_synthase-like_b-brl"/>
</dbReference>
<dbReference type="InterPro" id="IPR050415">
    <property type="entry name" value="MRET"/>
</dbReference>
<keyword evidence="4" id="KW-0479">Metal-binding</keyword>
<dbReference type="InterPro" id="IPR001709">
    <property type="entry name" value="Flavoprot_Pyr_Nucl_cyt_Rdtase"/>
</dbReference>
<dbReference type="GO" id="GO:0051537">
    <property type="term" value="F:2 iron, 2 sulfur cluster binding"/>
    <property type="evidence" value="ECO:0007669"/>
    <property type="project" value="UniProtKB-KW"/>
</dbReference>
<evidence type="ECO:0000256" key="5">
    <source>
        <dbReference type="ARBA" id="ARBA00022827"/>
    </source>
</evidence>
<feature type="domain" description="FAD-binding FR-type" evidence="11">
    <location>
        <begin position="6"/>
        <end position="114"/>
    </location>
</feature>
<gene>
    <name evidence="12" type="ORF">F3K02_00745</name>
</gene>
<comment type="cofactor">
    <cofactor evidence="1">
        <name>FAD</name>
        <dbReference type="ChEBI" id="CHEBI:57692"/>
    </cofactor>
</comment>